<evidence type="ECO:0000256" key="1">
    <source>
        <dbReference type="ARBA" id="ARBA00022614"/>
    </source>
</evidence>
<dbReference type="InterPro" id="IPR055414">
    <property type="entry name" value="LRR_R13L4/SHOC2-like"/>
</dbReference>
<accession>A0A0F9CV06</accession>
<dbReference type="PANTHER" id="PTHR48051:SF45">
    <property type="entry name" value="LEUCINE-RICH REPEAT PROTEIN SHOC-2-LIKE"/>
    <property type="match status" value="1"/>
</dbReference>
<dbReference type="SMART" id="SM00369">
    <property type="entry name" value="LRR_TYP"/>
    <property type="match status" value="4"/>
</dbReference>
<dbReference type="InterPro" id="IPR001611">
    <property type="entry name" value="Leu-rich_rpt"/>
</dbReference>
<evidence type="ECO:0000313" key="4">
    <source>
        <dbReference type="EMBL" id="KKL53094.1"/>
    </source>
</evidence>
<dbReference type="InterPro" id="IPR003591">
    <property type="entry name" value="Leu-rich_rpt_typical-subtyp"/>
</dbReference>
<dbReference type="EMBL" id="LAZR01031657">
    <property type="protein sequence ID" value="KKL53094.1"/>
    <property type="molecule type" value="Genomic_DNA"/>
</dbReference>
<dbReference type="AlphaFoldDB" id="A0A0F9CV06"/>
<reference evidence="4" key="1">
    <citation type="journal article" date="2015" name="Nature">
        <title>Complex archaea that bridge the gap between prokaryotes and eukaryotes.</title>
        <authorList>
            <person name="Spang A."/>
            <person name="Saw J.H."/>
            <person name="Jorgensen S.L."/>
            <person name="Zaremba-Niedzwiedzka K."/>
            <person name="Martijn J."/>
            <person name="Lind A.E."/>
            <person name="van Eijk R."/>
            <person name="Schleper C."/>
            <person name="Guy L."/>
            <person name="Ettema T.J."/>
        </authorList>
    </citation>
    <scope>NUCLEOTIDE SEQUENCE</scope>
</reference>
<sequence>MKELTNREIQWLEAFAKKHEFFASFLLHYNLKQHLSNSQYYWLHLYINQAEEQGDTLLNTSEIEFIAENSKGNEYLQVLFRIYENEGYLEHGKYEEFLGLKAEMIGTPTEVKAPENSFKHKIVKVLCPHCSFLCSPLIQFCSKCGDPLPKLEKLYESSGTSDIINEDYTEKNIIHSLEKLIDKNIPLVEKFNKSSTCYKKEGEEITGLSIFNCGIKTFPHGIFRLKFLKFLALRRNSIEHLPKEMGFLSNLEYLDLRLNGLETLPNAIGLLFKLKNLNVSSNNLMTIPDSIGDMLMLKNLNLSNNKLKNIPKTIENLYSLKYLNIKANHWITIPENVKKLESEGLELIL</sequence>
<keyword evidence="1" id="KW-0433">Leucine-rich repeat</keyword>
<feature type="domain" description="Disease resistance R13L4/SHOC-2-like LRR" evidence="3">
    <location>
        <begin position="222"/>
        <end position="330"/>
    </location>
</feature>
<name>A0A0F9CV06_9ZZZZ</name>
<proteinExistence type="predicted"/>
<dbReference type="InterPro" id="IPR050216">
    <property type="entry name" value="LRR_domain-containing"/>
</dbReference>
<dbReference type="InterPro" id="IPR032675">
    <property type="entry name" value="LRR_dom_sf"/>
</dbReference>
<evidence type="ECO:0000259" key="3">
    <source>
        <dbReference type="Pfam" id="PF23598"/>
    </source>
</evidence>
<organism evidence="4">
    <name type="scientific">marine sediment metagenome</name>
    <dbReference type="NCBI Taxonomy" id="412755"/>
    <lineage>
        <taxon>unclassified sequences</taxon>
        <taxon>metagenomes</taxon>
        <taxon>ecological metagenomes</taxon>
    </lineage>
</organism>
<protein>
    <recommendedName>
        <fullName evidence="3">Disease resistance R13L4/SHOC-2-like LRR domain-containing protein</fullName>
    </recommendedName>
</protein>
<comment type="caution">
    <text evidence="4">The sequence shown here is derived from an EMBL/GenBank/DDBJ whole genome shotgun (WGS) entry which is preliminary data.</text>
</comment>
<keyword evidence="2" id="KW-0677">Repeat</keyword>
<dbReference type="Gene3D" id="3.80.10.10">
    <property type="entry name" value="Ribonuclease Inhibitor"/>
    <property type="match status" value="1"/>
</dbReference>
<dbReference type="PANTHER" id="PTHR48051">
    <property type="match status" value="1"/>
</dbReference>
<dbReference type="Pfam" id="PF23598">
    <property type="entry name" value="LRR_14"/>
    <property type="match status" value="1"/>
</dbReference>
<gene>
    <name evidence="4" type="ORF">LCGC14_2278870</name>
</gene>
<dbReference type="GO" id="GO:0005737">
    <property type="term" value="C:cytoplasm"/>
    <property type="evidence" value="ECO:0007669"/>
    <property type="project" value="TreeGrafter"/>
</dbReference>
<evidence type="ECO:0000256" key="2">
    <source>
        <dbReference type="ARBA" id="ARBA00022737"/>
    </source>
</evidence>
<dbReference type="PROSITE" id="PS51450">
    <property type="entry name" value="LRR"/>
    <property type="match status" value="2"/>
</dbReference>
<dbReference type="SUPFAM" id="SSF52058">
    <property type="entry name" value="L domain-like"/>
    <property type="match status" value="1"/>
</dbReference>